<feature type="non-terminal residue" evidence="1">
    <location>
        <position position="1"/>
    </location>
</feature>
<evidence type="ECO:0000313" key="2">
    <source>
        <dbReference type="Proteomes" id="UP000823775"/>
    </source>
</evidence>
<organism evidence="1 2">
    <name type="scientific">Datura stramonium</name>
    <name type="common">Jimsonweed</name>
    <name type="synonym">Common thornapple</name>
    <dbReference type="NCBI Taxonomy" id="4076"/>
    <lineage>
        <taxon>Eukaryota</taxon>
        <taxon>Viridiplantae</taxon>
        <taxon>Streptophyta</taxon>
        <taxon>Embryophyta</taxon>
        <taxon>Tracheophyta</taxon>
        <taxon>Spermatophyta</taxon>
        <taxon>Magnoliopsida</taxon>
        <taxon>eudicotyledons</taxon>
        <taxon>Gunneridae</taxon>
        <taxon>Pentapetalae</taxon>
        <taxon>asterids</taxon>
        <taxon>lamiids</taxon>
        <taxon>Solanales</taxon>
        <taxon>Solanaceae</taxon>
        <taxon>Solanoideae</taxon>
        <taxon>Datureae</taxon>
        <taxon>Datura</taxon>
    </lineage>
</organism>
<keyword evidence="2" id="KW-1185">Reference proteome</keyword>
<evidence type="ECO:0000313" key="1">
    <source>
        <dbReference type="EMBL" id="MCD9646386.1"/>
    </source>
</evidence>
<protein>
    <recommendedName>
        <fullName evidence="3">DUF4283 domain-containing protein</fullName>
    </recommendedName>
</protein>
<sequence length="184" mass="21103">VMASKADKGKEVEIANKGLKWLRKETKELSSSTAKGTSTRIFEAKVVEPHGLTWFNTQKVAKYAPENWIDKGLFALEFPIIPDKVRELGLGYIFVEPEEFNLTLVREFYENWGTSLGESNEIKIWVQLVHFTFKRLNSFLSKHVLNLSEYFIFLKKPHTTTFSILYVVSTHPLIGQGTKRALPP</sequence>
<proteinExistence type="predicted"/>
<comment type="caution">
    <text evidence="1">The sequence shown here is derived from an EMBL/GenBank/DDBJ whole genome shotgun (WGS) entry which is preliminary data.</text>
</comment>
<evidence type="ECO:0008006" key="3">
    <source>
        <dbReference type="Google" id="ProtNLM"/>
    </source>
</evidence>
<reference evidence="1 2" key="1">
    <citation type="journal article" date="2021" name="BMC Genomics">
        <title>Datura genome reveals duplications of psychoactive alkaloid biosynthetic genes and high mutation rate following tissue culture.</title>
        <authorList>
            <person name="Rajewski A."/>
            <person name="Carter-House D."/>
            <person name="Stajich J."/>
            <person name="Litt A."/>
        </authorList>
    </citation>
    <scope>NUCLEOTIDE SEQUENCE [LARGE SCALE GENOMIC DNA]</scope>
    <source>
        <strain evidence="1">AR-01</strain>
    </source>
</reference>
<dbReference type="Proteomes" id="UP000823775">
    <property type="component" value="Unassembled WGS sequence"/>
</dbReference>
<gene>
    <name evidence="1" type="ORF">HAX54_036169</name>
</gene>
<name>A0ABS8VHV9_DATST</name>
<dbReference type="EMBL" id="JACEIK010004774">
    <property type="protein sequence ID" value="MCD9646386.1"/>
    <property type="molecule type" value="Genomic_DNA"/>
</dbReference>
<accession>A0ABS8VHV9</accession>